<comment type="function">
    <text evidence="13">Involved in zinc efflux across the cytoplasmic membrane, thus reducing zinc accumulation in the cytoplasm and rendering bacteria more resistant to zinc. It may contribute to zinc homeostasis at low concentrations of zinc.</text>
</comment>
<keyword evidence="4 13" id="KW-1003">Cell membrane</keyword>
<evidence type="ECO:0000256" key="4">
    <source>
        <dbReference type="ARBA" id="ARBA00022475"/>
    </source>
</evidence>
<keyword evidence="5 13" id="KW-0997">Cell inner membrane</keyword>
<evidence type="ECO:0000256" key="2">
    <source>
        <dbReference type="ARBA" id="ARBA00008873"/>
    </source>
</evidence>
<dbReference type="PANTHER" id="PTHR11562:SF17">
    <property type="entry name" value="RE54080P-RELATED"/>
    <property type="match status" value="1"/>
</dbReference>
<sequence length="310" mass="34386">MAHNHSHTGSSNSKRLSAAFIITATFMVAEVIGGLLSGSLALLADAGHMLTDAAALFVALIAVRFAQRKPNARHTFGYLRLTTLAAFVNALTLILITGFIFWEAIQRFYDPQPVAGVPMLLVAIAGLLANIVAFWLLHHGSEEKNINVRAAALHVLGDLLGSVGAIAAAVIILYTNWTPIDPILSVLVSCLVLRSAWSLLKESIHELLEGTPSQLSVEVLQKDLTLNIPEIRNIHHVHLWQVGEKTMMTLHAQVVPPHDHDALLRRIQEYLLKQYQIEHATVQMEYQRCDDDHCSFHQESHDTEGYHHKH</sequence>
<dbReference type="GO" id="GO:0005385">
    <property type="term" value="F:zinc ion transmembrane transporter activity"/>
    <property type="evidence" value="ECO:0007669"/>
    <property type="project" value="InterPro"/>
</dbReference>
<reference evidence="16 18" key="1">
    <citation type="journal article" date="2012" name="J. Bacteriol.">
        <title>Genome sequence of Pectobacterium sp. strain SCC3193.</title>
        <authorList>
            <person name="Koskinen J.P."/>
            <person name="Laine P."/>
            <person name="Niemi O."/>
            <person name="Nykyri J."/>
            <person name="Harjunpaa H."/>
            <person name="Auvinen P."/>
            <person name="Paulin L."/>
            <person name="Pirhonen M."/>
            <person name="Palva T."/>
            <person name="Holm L."/>
        </authorList>
    </citation>
    <scope>NUCLEOTIDE SEQUENCE [LARGE SCALE GENOMIC DNA]</scope>
    <source>
        <strain evidence="16 18">SCC3193</strain>
    </source>
</reference>
<keyword evidence="11 13" id="KW-0472">Membrane</keyword>
<feature type="domain" description="Cation efflux protein cytoplasmic" evidence="15">
    <location>
        <begin position="223"/>
        <end position="285"/>
    </location>
</feature>
<evidence type="ECO:0000256" key="9">
    <source>
        <dbReference type="ARBA" id="ARBA00022989"/>
    </source>
</evidence>
<dbReference type="Proteomes" id="UP000008044">
    <property type="component" value="Chromosome"/>
</dbReference>
<dbReference type="HOGENOM" id="CLU_013430_0_0_6"/>
<dbReference type="InterPro" id="IPR027469">
    <property type="entry name" value="Cation_efflux_TMD_sf"/>
</dbReference>
<keyword evidence="8 13" id="KW-0864">Zinc transport</keyword>
<dbReference type="eggNOG" id="COG1230">
    <property type="taxonomic scope" value="Bacteria"/>
</dbReference>
<reference evidence="17" key="4">
    <citation type="submission" date="2024-05" db="EMBL/GenBank/DDBJ databases">
        <title>Identification of Pectobacterium versatile causing blackleg of potato from New York State with a whole genome sequencing approach.</title>
        <authorList>
            <person name="Ma X."/>
            <person name="Swingle B."/>
        </authorList>
    </citation>
    <scope>NUCLEOTIDE SEQUENCE</scope>
    <source>
        <strain evidence="17">NY1588A</strain>
    </source>
</reference>
<dbReference type="InterPro" id="IPR058533">
    <property type="entry name" value="Cation_efflux_TM"/>
</dbReference>
<evidence type="ECO:0000256" key="8">
    <source>
        <dbReference type="ARBA" id="ARBA00022906"/>
    </source>
</evidence>
<evidence type="ECO:0000256" key="6">
    <source>
        <dbReference type="ARBA" id="ARBA00022692"/>
    </source>
</evidence>
<keyword evidence="19" id="KW-1185">Reference proteome</keyword>
<evidence type="ECO:0000256" key="1">
    <source>
        <dbReference type="ARBA" id="ARBA00004429"/>
    </source>
</evidence>
<dbReference type="Pfam" id="PF01545">
    <property type="entry name" value="Cation_efflux"/>
    <property type="match status" value="1"/>
</dbReference>
<dbReference type="RefSeq" id="WP_014700683.1">
    <property type="nucleotide sequence ID" value="NC_017845.1"/>
</dbReference>
<evidence type="ECO:0000256" key="5">
    <source>
        <dbReference type="ARBA" id="ARBA00022519"/>
    </source>
</evidence>
<dbReference type="InterPro" id="IPR050681">
    <property type="entry name" value="CDF/SLC30A"/>
</dbReference>
<dbReference type="InterPro" id="IPR002524">
    <property type="entry name" value="Cation_efflux"/>
</dbReference>
<keyword evidence="6 13" id="KW-0812">Transmembrane</keyword>
<feature type="transmembrane region" description="Helical" evidence="13">
    <location>
        <begin position="78"/>
        <end position="102"/>
    </location>
</feature>
<dbReference type="Gene3D" id="1.20.1510.10">
    <property type="entry name" value="Cation efflux protein transmembrane domain"/>
    <property type="match status" value="1"/>
</dbReference>
<comment type="similarity">
    <text evidence="2 13">Belongs to the cation diffusion facilitator (CDF) transporter (TC 2.A.4) family. SLC30A subfamily.</text>
</comment>
<evidence type="ECO:0000256" key="12">
    <source>
        <dbReference type="ARBA" id="ARBA00068925"/>
    </source>
</evidence>
<dbReference type="STRING" id="1905730.W5S_3068"/>
<dbReference type="Proteomes" id="UP001194579">
    <property type="component" value="Unassembled WGS sequence"/>
</dbReference>
<dbReference type="GO" id="GO:0005886">
    <property type="term" value="C:plasma membrane"/>
    <property type="evidence" value="ECO:0007669"/>
    <property type="project" value="UniProtKB-SubCell"/>
</dbReference>
<evidence type="ECO:0000259" key="15">
    <source>
        <dbReference type="Pfam" id="PF16916"/>
    </source>
</evidence>
<dbReference type="InterPro" id="IPR023500">
    <property type="entry name" value="Zn_transptr_ZitB"/>
</dbReference>
<dbReference type="NCBIfam" id="NF002923">
    <property type="entry name" value="PRK03557.1"/>
    <property type="match status" value="1"/>
</dbReference>
<gene>
    <name evidence="13 17" type="primary">zitB</name>
    <name evidence="16" type="ordered locus">W5S_3068</name>
    <name evidence="17" type="ORF">F6Q06_20175</name>
</gene>
<keyword evidence="10 13" id="KW-0406">Ion transport</keyword>
<dbReference type="InterPro" id="IPR027470">
    <property type="entry name" value="Cation_efflux_CTD"/>
</dbReference>
<keyword evidence="9 13" id="KW-1133">Transmembrane helix</keyword>
<evidence type="ECO:0000313" key="17">
    <source>
        <dbReference type="EMBL" id="MBI0556782.1"/>
    </source>
</evidence>
<protein>
    <recommendedName>
        <fullName evidence="12 13">Zinc transporter ZitB</fullName>
    </recommendedName>
</protein>
<reference evidence="16" key="2">
    <citation type="submission" date="2012-03" db="EMBL/GenBank/DDBJ databases">
        <authorList>
            <person name="Koskinen P."/>
            <person name="Laine P."/>
            <person name="Niemi O."/>
            <person name="Nykyri J."/>
            <person name="Harjunpaa H."/>
            <person name="Auvinen P."/>
            <person name="Paulin L."/>
            <person name="Pirhonen M."/>
            <person name="Palva T."/>
            <person name="Holm L."/>
        </authorList>
    </citation>
    <scope>NUCLEOTIDE SEQUENCE</scope>
    <source>
        <strain evidence="16">SCC3193</strain>
    </source>
</reference>
<dbReference type="EMBL" id="WABS01000054">
    <property type="protein sequence ID" value="MBI0556782.1"/>
    <property type="molecule type" value="Genomic_DNA"/>
</dbReference>
<dbReference type="NCBIfam" id="TIGR01297">
    <property type="entry name" value="CDF"/>
    <property type="match status" value="1"/>
</dbReference>
<feature type="transmembrane region" description="Helical" evidence="13">
    <location>
        <begin position="20"/>
        <end position="43"/>
    </location>
</feature>
<dbReference type="SUPFAM" id="SSF160240">
    <property type="entry name" value="Cation efflux protein cytoplasmic domain-like"/>
    <property type="match status" value="1"/>
</dbReference>
<evidence type="ECO:0000313" key="19">
    <source>
        <dbReference type="Proteomes" id="UP001194579"/>
    </source>
</evidence>
<evidence type="ECO:0000256" key="3">
    <source>
        <dbReference type="ARBA" id="ARBA00022448"/>
    </source>
</evidence>
<dbReference type="FunFam" id="1.20.1510.10:FF:000016">
    <property type="entry name" value="Zinc transporter ZitB"/>
    <property type="match status" value="1"/>
</dbReference>
<evidence type="ECO:0000256" key="13">
    <source>
        <dbReference type="HAMAP-Rule" id="MF_00552"/>
    </source>
</evidence>
<keyword evidence="7 13" id="KW-0862">Zinc</keyword>
<dbReference type="SUPFAM" id="SSF161111">
    <property type="entry name" value="Cation efflux protein transmembrane domain-like"/>
    <property type="match status" value="1"/>
</dbReference>
<dbReference type="HAMAP" id="MF_00552">
    <property type="entry name" value="ZitB"/>
    <property type="match status" value="1"/>
</dbReference>
<reference evidence="19" key="3">
    <citation type="submission" date="2023-07" db="EMBL/GenBank/DDBJ databases">
        <title>Identification of Pectobacterium versatile causing blackleg of potato from New York State with a whole genome sequencing approach.</title>
        <authorList>
            <person name="Ma X."/>
            <person name="Swingle B."/>
        </authorList>
    </citation>
    <scope>NUCLEOTIDE SEQUENCE [LARGE SCALE GENOMIC DNA]</scope>
    <source>
        <strain evidence="19">NY1588A</strain>
    </source>
</reference>
<dbReference type="EMBL" id="CP003415">
    <property type="protein sequence ID" value="AFI91150.1"/>
    <property type="molecule type" value="Genomic_DNA"/>
</dbReference>
<dbReference type="AlphaFoldDB" id="A0A0H3I8F0"/>
<evidence type="ECO:0000259" key="14">
    <source>
        <dbReference type="Pfam" id="PF01545"/>
    </source>
</evidence>
<organism evidence="16 18">
    <name type="scientific">Pectobacterium parmentieri</name>
    <dbReference type="NCBI Taxonomy" id="1905730"/>
    <lineage>
        <taxon>Bacteria</taxon>
        <taxon>Pseudomonadati</taxon>
        <taxon>Pseudomonadota</taxon>
        <taxon>Gammaproteobacteria</taxon>
        <taxon>Enterobacterales</taxon>
        <taxon>Pectobacteriaceae</taxon>
        <taxon>Pectobacterium</taxon>
    </lineage>
</organism>
<accession>A0A0H3I8F0</accession>
<evidence type="ECO:0000313" key="16">
    <source>
        <dbReference type="EMBL" id="AFI91150.1"/>
    </source>
</evidence>
<dbReference type="Pfam" id="PF16916">
    <property type="entry name" value="ZT_dimer"/>
    <property type="match status" value="1"/>
</dbReference>
<keyword evidence="3 13" id="KW-0813">Transport</keyword>
<evidence type="ECO:0000256" key="11">
    <source>
        <dbReference type="ARBA" id="ARBA00023136"/>
    </source>
</evidence>
<feature type="transmembrane region" description="Helical" evidence="13">
    <location>
        <begin position="150"/>
        <end position="174"/>
    </location>
</feature>
<feature type="domain" description="Cation efflux protein transmembrane" evidence="14">
    <location>
        <begin position="18"/>
        <end position="208"/>
    </location>
</feature>
<feature type="transmembrane region" description="Helical" evidence="13">
    <location>
        <begin position="49"/>
        <end position="66"/>
    </location>
</feature>
<feature type="transmembrane region" description="Helical" evidence="13">
    <location>
        <begin position="114"/>
        <end position="138"/>
    </location>
</feature>
<comment type="subcellular location">
    <subcellularLocation>
        <location evidence="1 13">Cell inner membrane</location>
        <topology evidence="1 13">Multi-pass membrane protein</topology>
    </subcellularLocation>
</comment>
<proteinExistence type="inferred from homology"/>
<evidence type="ECO:0000256" key="10">
    <source>
        <dbReference type="ARBA" id="ARBA00023065"/>
    </source>
</evidence>
<evidence type="ECO:0000256" key="7">
    <source>
        <dbReference type="ARBA" id="ARBA00022833"/>
    </source>
</evidence>
<dbReference type="PANTHER" id="PTHR11562">
    <property type="entry name" value="CATION EFFLUX PROTEIN/ ZINC TRANSPORTER"/>
    <property type="match status" value="1"/>
</dbReference>
<dbReference type="PATRIC" id="fig|1166016.3.peg.3120"/>
<evidence type="ECO:0000313" key="18">
    <source>
        <dbReference type="Proteomes" id="UP000008044"/>
    </source>
</evidence>
<name>A0A0H3I8F0_PECPM</name>
<dbReference type="KEGG" id="pec:W5S_3068"/>
<dbReference type="InterPro" id="IPR036837">
    <property type="entry name" value="Cation_efflux_CTD_sf"/>
</dbReference>